<keyword evidence="4" id="KW-1185">Reference proteome</keyword>
<dbReference type="Pfam" id="PF23933">
    <property type="entry name" value="DUF7269"/>
    <property type="match status" value="1"/>
</dbReference>
<gene>
    <name evidence="3" type="ORF">SAMN05216218_11548</name>
</gene>
<keyword evidence="2" id="KW-0472">Membrane</keyword>
<organism evidence="3 4">
    <name type="scientific">Halorientalis regularis</name>
    <dbReference type="NCBI Taxonomy" id="660518"/>
    <lineage>
        <taxon>Archaea</taxon>
        <taxon>Methanobacteriati</taxon>
        <taxon>Methanobacteriota</taxon>
        <taxon>Stenosarchaea group</taxon>
        <taxon>Halobacteria</taxon>
        <taxon>Halobacteriales</taxon>
        <taxon>Haloarculaceae</taxon>
        <taxon>Halorientalis</taxon>
    </lineage>
</organism>
<proteinExistence type="predicted"/>
<evidence type="ECO:0000313" key="3">
    <source>
        <dbReference type="EMBL" id="SDG10629.1"/>
    </source>
</evidence>
<dbReference type="OrthoDB" id="241849at2157"/>
<dbReference type="InterPro" id="IPR055693">
    <property type="entry name" value="DUF7269"/>
</dbReference>
<evidence type="ECO:0000256" key="1">
    <source>
        <dbReference type="SAM" id="MobiDB-lite"/>
    </source>
</evidence>
<protein>
    <submittedName>
        <fullName evidence="3">Uncharacterized protein</fullName>
    </submittedName>
</protein>
<keyword evidence="2" id="KW-1133">Transmembrane helix</keyword>
<name>A0A1G7RK77_9EURY</name>
<dbReference type="EMBL" id="FNBK01000015">
    <property type="protein sequence ID" value="SDG10629.1"/>
    <property type="molecule type" value="Genomic_DNA"/>
</dbReference>
<accession>A0A1G7RK77</accession>
<dbReference type="STRING" id="660518.SAMN05216218_11548"/>
<dbReference type="Proteomes" id="UP000199076">
    <property type="component" value="Unassembled WGS sequence"/>
</dbReference>
<feature type="transmembrane region" description="Helical" evidence="2">
    <location>
        <begin position="46"/>
        <end position="66"/>
    </location>
</feature>
<evidence type="ECO:0000313" key="4">
    <source>
        <dbReference type="Proteomes" id="UP000199076"/>
    </source>
</evidence>
<sequence length="238" mass="24865">MISRTRLLVGAAGVALLTAATLVLAPGLLPVPRSQLTAAMDALTGTVGLAGLAVVAGLIAVVQGLWSSTAASRPPPLPVDGDPTARDVPGPVVGETFDERLAAAQQVDGRSADSEAVVREDLRRLATDTYQRTHRCDWETAARAVETGAWTDDPAAAAFVGGADAPDVPLRLWFNDMLSEHGAFHRQTIRTFRAIYALEAATDGDVEQATERTWTADETTPEAAPERGGAGQDGVTDA</sequence>
<reference evidence="4" key="1">
    <citation type="submission" date="2016-10" db="EMBL/GenBank/DDBJ databases">
        <authorList>
            <person name="Varghese N."/>
            <person name="Submissions S."/>
        </authorList>
    </citation>
    <scope>NUCLEOTIDE SEQUENCE [LARGE SCALE GENOMIC DNA]</scope>
    <source>
        <strain evidence="4">IBRC-M 10760</strain>
    </source>
</reference>
<dbReference type="AlphaFoldDB" id="A0A1G7RK77"/>
<dbReference type="RefSeq" id="WP_092694480.1">
    <property type="nucleotide sequence ID" value="NZ_FNBK01000015.1"/>
</dbReference>
<feature type="region of interest" description="Disordered" evidence="1">
    <location>
        <begin position="207"/>
        <end position="238"/>
    </location>
</feature>
<evidence type="ECO:0000256" key="2">
    <source>
        <dbReference type="SAM" id="Phobius"/>
    </source>
</evidence>
<keyword evidence="2" id="KW-0812">Transmembrane</keyword>